<sequence length="799" mass="92765">MFKERSVIFYELISCMLLASGWMLIGQDYGAFYLHWATIFGLVAGCIGIIKLIDYYKKELLLYLILLMVIIGSLLFLKSFSLQLGKTLKEIIQWYNTYDGKIENYHKGYGFILFTAFTFGVSLGSYIIHKESRLKTIVAIGSFIFLIGCTLKQYYQPSLSVNLLFCFLIFTLLEVGAKWSDKEIEIRKSKEGVIYLMPIALVIVGISSLFPASNEPMEWKRTKALLHTMKEGVLTLKEEINYLVGRGGGEFTLGFSGEEEESTLGGEIKVQDQTPLYVEMDRKTSGTLYLIGSVKDCFTGTGWKRSKEKLPWQTEEYILDLYEFYYGMVGEDISKLVKQRNARIEYRTIKTKSVFYPLKTSSFERDKKTIEQEEADATIRTHRAQGKGSSYRIYFTEFNLGSEEVQEKLRALQGFSYAEQGRKLDVILLREELKGRVERKLLEAKLPKENLSEVFTKRAAFIRKNYTALPEDLPQTIQVLSKEVTQEATTDYDRLKAIEAYLDHYIYTLKPAFVPKDENLLEYFLFTSKEGYCTYFATAMAVMGRCLGIPMRYVEGYVVDYKEKVASNVYKIRSKNAHAWVEAYIEGIGWIPFEPTPAYREGRYAPWQKQDGSRNNYSSFVGEVSLTEEEMRQEIQKKAQEQIEDKKFFSPIPIKKLMYLGIKLIIFLIVLVLGYYTGIKSYKNQKYKKADEKRKLNLIFREILFYMDRKGAGLRLEETLLNYLKRISRDEKGLVEELGEIIYAYMAMKYGNKEISSEIIQKAEVFKRTLLQQIKKEKGQIKAIYYQFTFVWQQGKQLK</sequence>
<dbReference type="EMBL" id="PEDL01000001">
    <property type="protein sequence ID" value="PHV72103.1"/>
    <property type="molecule type" value="Genomic_DNA"/>
</dbReference>
<evidence type="ECO:0000313" key="2">
    <source>
        <dbReference type="Proteomes" id="UP000224460"/>
    </source>
</evidence>
<proteinExistence type="predicted"/>
<keyword evidence="2" id="KW-1185">Reference proteome</keyword>
<name>A0AC61DH26_9FIRM</name>
<gene>
    <name evidence="1" type="ORF">CS063_01085</name>
</gene>
<reference evidence="1" key="1">
    <citation type="submission" date="2017-10" db="EMBL/GenBank/DDBJ databases">
        <title>Genome sequence of cellulolytic Lachnospiraceae bacterium XHS1971 isolated from hotspring sediment.</title>
        <authorList>
            <person name="Vasudevan G."/>
            <person name="Joshi A.J."/>
            <person name="Hivarkar S."/>
            <person name="Lanjekar V.B."/>
            <person name="Dhakephalkar P.K."/>
            <person name="Dagar S."/>
        </authorList>
    </citation>
    <scope>NUCLEOTIDE SEQUENCE</scope>
    <source>
        <strain evidence="1">XHS1971</strain>
    </source>
</reference>
<accession>A0AC61DH26</accession>
<comment type="caution">
    <text evidence="1">The sequence shown here is derived from an EMBL/GenBank/DDBJ whole genome shotgun (WGS) entry which is preliminary data.</text>
</comment>
<dbReference type="Proteomes" id="UP000224460">
    <property type="component" value="Unassembled WGS sequence"/>
</dbReference>
<protein>
    <submittedName>
        <fullName evidence="1">Uncharacterized protein</fullName>
    </submittedName>
</protein>
<organism evidence="1 2">
    <name type="scientific">Sporanaerobium hydrogeniformans</name>
    <dbReference type="NCBI Taxonomy" id="3072179"/>
    <lineage>
        <taxon>Bacteria</taxon>
        <taxon>Bacillati</taxon>
        <taxon>Bacillota</taxon>
        <taxon>Clostridia</taxon>
        <taxon>Lachnospirales</taxon>
        <taxon>Lachnospiraceae</taxon>
        <taxon>Sporanaerobium</taxon>
    </lineage>
</organism>
<evidence type="ECO:0000313" key="1">
    <source>
        <dbReference type="EMBL" id="PHV72103.1"/>
    </source>
</evidence>